<dbReference type="NCBIfam" id="NF006600">
    <property type="entry name" value="PRK09140.1"/>
    <property type="match status" value="1"/>
</dbReference>
<keyword evidence="5" id="KW-0119">Carbohydrate metabolism</keyword>
<sequence length="212" mass="21277">MTDPATRFAEAFAACPLVAILRGLTPAEAEGIGDALVDAGFTLLEVPLNSPDPLTSIAAMAKRYAGRAMVGAGTVLTPEAVAQVADAGGGLIISPNTDTDVIRASVARGLVSLPGYYSPSEGFAALAAGAHALKLFPADGASPAFLKAQRAVLPKDLKVLAVGGISPDNMAQWRAAGADGFGLGSNLYRAGKSVADVARDAAAFVTAAKDLA</sequence>
<gene>
    <name evidence="6" type="ORF">MC45_07840</name>
</gene>
<reference evidence="6 7" key="1">
    <citation type="submission" date="2014-09" db="EMBL/GenBank/DDBJ databases">
        <title>Using Illumina technology Improving SMRT sequencing Genome Assembly by RASTools.</title>
        <authorList>
            <person name="Zhou Y."/>
            <person name="Ma T."/>
            <person name="Liu T."/>
        </authorList>
    </citation>
    <scope>NUCLEOTIDE SEQUENCE [LARGE SCALE GENOMIC DNA]</scope>
    <source>
        <strain evidence="6 7">ATCC 55669</strain>
    </source>
</reference>
<dbReference type="KEGG" id="stax:MC45_07840"/>
<dbReference type="PANTHER" id="PTHR30246">
    <property type="entry name" value="2-KETO-3-DEOXY-6-PHOSPHOGLUCONATE ALDOLASE"/>
    <property type="match status" value="1"/>
</dbReference>
<keyword evidence="7" id="KW-1185">Reference proteome</keyword>
<evidence type="ECO:0000256" key="5">
    <source>
        <dbReference type="ARBA" id="ARBA00023277"/>
    </source>
</evidence>
<dbReference type="PANTHER" id="PTHR30246:SF1">
    <property type="entry name" value="2-DEHYDRO-3-DEOXY-6-PHOSPHOGALACTONATE ALDOLASE-RELATED"/>
    <property type="match status" value="1"/>
</dbReference>
<dbReference type="RefSeq" id="WP_038661562.1">
    <property type="nucleotide sequence ID" value="NZ_CP009571.1"/>
</dbReference>
<dbReference type="GO" id="GO:0008674">
    <property type="term" value="F:2-dehydro-3-deoxy-6-phosphogalactonate aldolase activity"/>
    <property type="evidence" value="ECO:0007669"/>
    <property type="project" value="UniProtKB-EC"/>
</dbReference>
<comment type="similarity">
    <text evidence="2">Belongs to the KHG/KDPG aldolase family.</text>
</comment>
<evidence type="ECO:0000256" key="2">
    <source>
        <dbReference type="ARBA" id="ARBA00006906"/>
    </source>
</evidence>
<dbReference type="EMBL" id="CP009571">
    <property type="protein sequence ID" value="AIT06308.1"/>
    <property type="molecule type" value="Genomic_DNA"/>
</dbReference>
<proteinExistence type="inferred from homology"/>
<dbReference type="Proteomes" id="UP000033200">
    <property type="component" value="Chromosome"/>
</dbReference>
<evidence type="ECO:0000256" key="4">
    <source>
        <dbReference type="ARBA" id="ARBA00023239"/>
    </source>
</evidence>
<evidence type="ECO:0000313" key="6">
    <source>
        <dbReference type="EMBL" id="AIT06308.1"/>
    </source>
</evidence>
<name>A0A097EFF7_9SPHN</name>
<dbReference type="InterPro" id="IPR013785">
    <property type="entry name" value="Aldolase_TIM"/>
</dbReference>
<accession>A0A097EFF7</accession>
<comment type="subunit">
    <text evidence="3">Homotrimer.</text>
</comment>
<dbReference type="HOGENOM" id="CLU_077795_2_1_5"/>
<dbReference type="SUPFAM" id="SSF51569">
    <property type="entry name" value="Aldolase"/>
    <property type="match status" value="1"/>
</dbReference>
<dbReference type="EC" id="4.1.2.21" evidence="6"/>
<dbReference type="STRING" id="1549858.MC45_07840"/>
<comment type="pathway">
    <text evidence="1">Carbohydrate acid metabolism.</text>
</comment>
<evidence type="ECO:0000256" key="1">
    <source>
        <dbReference type="ARBA" id="ARBA00004761"/>
    </source>
</evidence>
<dbReference type="CDD" id="cd00452">
    <property type="entry name" value="KDPG_aldolase"/>
    <property type="match status" value="1"/>
</dbReference>
<dbReference type="AlphaFoldDB" id="A0A097EFF7"/>
<dbReference type="InterPro" id="IPR000887">
    <property type="entry name" value="Aldlse_KDPG_KHG"/>
</dbReference>
<organism evidence="6 7">
    <name type="scientific">Sphingomonas taxi</name>
    <dbReference type="NCBI Taxonomy" id="1549858"/>
    <lineage>
        <taxon>Bacteria</taxon>
        <taxon>Pseudomonadati</taxon>
        <taxon>Pseudomonadota</taxon>
        <taxon>Alphaproteobacteria</taxon>
        <taxon>Sphingomonadales</taxon>
        <taxon>Sphingomonadaceae</taxon>
        <taxon>Sphingomonas</taxon>
    </lineage>
</organism>
<dbReference type="Gene3D" id="3.20.20.70">
    <property type="entry name" value="Aldolase class I"/>
    <property type="match status" value="1"/>
</dbReference>
<keyword evidence="4 6" id="KW-0456">Lyase</keyword>
<dbReference type="Pfam" id="PF01081">
    <property type="entry name" value="Aldolase"/>
    <property type="match status" value="1"/>
</dbReference>
<evidence type="ECO:0000313" key="7">
    <source>
        <dbReference type="Proteomes" id="UP000033200"/>
    </source>
</evidence>
<dbReference type="eggNOG" id="COG0800">
    <property type="taxonomic scope" value="Bacteria"/>
</dbReference>
<protein>
    <submittedName>
        <fullName evidence="6">2-dehydro-3-deoxy-6-phosphogalactonate aldolase</fullName>
        <ecNumber evidence="6">4.1.2.21</ecNumber>
    </submittedName>
</protein>
<evidence type="ECO:0000256" key="3">
    <source>
        <dbReference type="ARBA" id="ARBA00011233"/>
    </source>
</evidence>